<dbReference type="SUPFAM" id="SSF55785">
    <property type="entry name" value="PYP-like sensor domain (PAS domain)"/>
    <property type="match status" value="1"/>
</dbReference>
<name>A0AA35V7E1_9PROT</name>
<evidence type="ECO:0000259" key="3">
    <source>
        <dbReference type="PROSITE" id="PS50883"/>
    </source>
</evidence>
<dbReference type="PROSITE" id="PS50887">
    <property type="entry name" value="GGDEF"/>
    <property type="match status" value="1"/>
</dbReference>
<dbReference type="NCBIfam" id="TIGR00254">
    <property type="entry name" value="GGDEF"/>
    <property type="match status" value="1"/>
</dbReference>
<reference evidence="5" key="1">
    <citation type="submission" date="2023-03" db="EMBL/GenBank/DDBJ databases">
        <authorList>
            <person name="Cleenwerck I."/>
        </authorList>
    </citation>
    <scope>NUCLEOTIDE SEQUENCE</scope>
    <source>
        <strain evidence="5">LMG 32879</strain>
    </source>
</reference>
<dbReference type="PROSITE" id="PS50113">
    <property type="entry name" value="PAC"/>
    <property type="match status" value="1"/>
</dbReference>
<dbReference type="InterPro" id="IPR001633">
    <property type="entry name" value="EAL_dom"/>
</dbReference>
<protein>
    <submittedName>
        <fullName evidence="5">EAL domain-containing protein</fullName>
    </submittedName>
</protein>
<comment type="caution">
    <text evidence="5">The sequence shown here is derived from an EMBL/GenBank/DDBJ whole genome shotgun (WGS) entry which is preliminary data.</text>
</comment>
<feature type="domain" description="PAC" evidence="2">
    <location>
        <begin position="83"/>
        <end position="137"/>
    </location>
</feature>
<evidence type="ECO:0000259" key="4">
    <source>
        <dbReference type="PROSITE" id="PS50887"/>
    </source>
</evidence>
<evidence type="ECO:0000313" key="5">
    <source>
        <dbReference type="EMBL" id="CAI9119260.1"/>
    </source>
</evidence>
<dbReference type="CDD" id="cd01948">
    <property type="entry name" value="EAL"/>
    <property type="match status" value="1"/>
</dbReference>
<dbReference type="Pfam" id="PF00563">
    <property type="entry name" value="EAL"/>
    <property type="match status" value="1"/>
</dbReference>
<keyword evidence="6" id="KW-1185">Reference proteome</keyword>
<feature type="domain" description="EAL" evidence="3">
    <location>
        <begin position="311"/>
        <end position="567"/>
    </location>
</feature>
<dbReference type="InterPro" id="IPR035919">
    <property type="entry name" value="EAL_sf"/>
</dbReference>
<dbReference type="InterPro" id="IPR000014">
    <property type="entry name" value="PAS"/>
</dbReference>
<dbReference type="NCBIfam" id="TIGR00229">
    <property type="entry name" value="sensory_box"/>
    <property type="match status" value="1"/>
</dbReference>
<dbReference type="SUPFAM" id="SSF55073">
    <property type="entry name" value="Nucleotide cyclase"/>
    <property type="match status" value="1"/>
</dbReference>
<dbReference type="CDD" id="cd00130">
    <property type="entry name" value="PAS"/>
    <property type="match status" value="1"/>
</dbReference>
<evidence type="ECO:0000313" key="6">
    <source>
        <dbReference type="Proteomes" id="UP001176960"/>
    </source>
</evidence>
<dbReference type="EMBL" id="CATKSH010000001">
    <property type="protein sequence ID" value="CAI9119260.1"/>
    <property type="molecule type" value="Genomic_DNA"/>
</dbReference>
<dbReference type="SMART" id="SM00086">
    <property type="entry name" value="PAC"/>
    <property type="match status" value="1"/>
</dbReference>
<accession>A0AA35V7E1</accession>
<dbReference type="RefSeq" id="WP_289843379.1">
    <property type="nucleotide sequence ID" value="NZ_CATKSH010000001.1"/>
</dbReference>
<dbReference type="InterPro" id="IPR029787">
    <property type="entry name" value="Nucleotide_cyclase"/>
</dbReference>
<gene>
    <name evidence="5" type="ORF">LMG32879_000073</name>
</gene>
<dbReference type="SMART" id="SM00052">
    <property type="entry name" value="EAL"/>
    <property type="match status" value="1"/>
</dbReference>
<dbReference type="Gene3D" id="3.30.70.270">
    <property type="match status" value="1"/>
</dbReference>
<evidence type="ECO:0000259" key="1">
    <source>
        <dbReference type="PROSITE" id="PS50112"/>
    </source>
</evidence>
<dbReference type="Proteomes" id="UP001176960">
    <property type="component" value="Unassembled WGS sequence"/>
</dbReference>
<feature type="domain" description="GGDEF" evidence="4">
    <location>
        <begin position="169"/>
        <end position="302"/>
    </location>
</feature>
<dbReference type="InterPro" id="IPR052155">
    <property type="entry name" value="Biofilm_reg_signaling"/>
</dbReference>
<dbReference type="InterPro" id="IPR043128">
    <property type="entry name" value="Rev_trsase/Diguanyl_cyclase"/>
</dbReference>
<dbReference type="Gene3D" id="3.20.20.450">
    <property type="entry name" value="EAL domain"/>
    <property type="match status" value="1"/>
</dbReference>
<dbReference type="SUPFAM" id="SSF141868">
    <property type="entry name" value="EAL domain-like"/>
    <property type="match status" value="1"/>
</dbReference>
<sequence length="599" mass="66083">MSDASDVETNVLRGEILNATIDDVLIVAITDARGIIRHANTKFCEISGYSADELVGRTHRVIRSGYHCRSFYRAMYAAITSGKIWRGNICNRAKDGSHYWVATTIIPHMDVAGKIDAYIAYRFDITAEIEAGQRMRKLALQDPLLGVLNRIGFSQRLTSVLHRHPTDAKDVALALVDLDGFKELNEQYGHDGGDVVLETIVRRMGEVCGDRGIISRIGGDDFTLLFPFAEPPELMGAMLRRLQAALERPISLSHTDVTVFVSIGYTFTGPECHTEAALMKRVDLALKEAKKHGGHCIIAYSERLGNEVLYRQRMLRNAREGMRDGEFKVYYQPIVDIRSGEVTACEALLRWVHPVRGVLTPCAFWEIFLDFPLTAEVGRLVRDVVVNDLAAWRASGGFSGAVSINLTSADLAEDNFVKAFTDQVAARNLPPDCIVFEVTESMLLTGARAERTRQDLLALTAAGFAIVFDDFGTGYASLGQLRELPLQSIKIDRSFIANIATNERDRQIVAGITDLAHRLSIRVVAEGIENEEQCRILNEIGVDALQGFLLACPVNTHMLSLAVASARETLLKIADWPLTERPSRMPPVTVGVGSASRPG</sequence>
<dbReference type="CDD" id="cd01949">
    <property type="entry name" value="GGDEF"/>
    <property type="match status" value="1"/>
</dbReference>
<dbReference type="PROSITE" id="PS50112">
    <property type="entry name" value="PAS"/>
    <property type="match status" value="1"/>
</dbReference>
<evidence type="ECO:0000259" key="2">
    <source>
        <dbReference type="PROSITE" id="PS50113"/>
    </source>
</evidence>
<dbReference type="InterPro" id="IPR013656">
    <property type="entry name" value="PAS_4"/>
</dbReference>
<dbReference type="Pfam" id="PF00990">
    <property type="entry name" value="GGDEF"/>
    <property type="match status" value="1"/>
</dbReference>
<dbReference type="PROSITE" id="PS50883">
    <property type="entry name" value="EAL"/>
    <property type="match status" value="1"/>
</dbReference>
<dbReference type="InterPro" id="IPR000700">
    <property type="entry name" value="PAS-assoc_C"/>
</dbReference>
<dbReference type="PANTHER" id="PTHR44757">
    <property type="entry name" value="DIGUANYLATE CYCLASE DGCP"/>
    <property type="match status" value="1"/>
</dbReference>
<feature type="domain" description="PAS" evidence="1">
    <location>
        <begin position="27"/>
        <end position="58"/>
    </location>
</feature>
<dbReference type="AlphaFoldDB" id="A0AA35V7E1"/>
<dbReference type="InterPro" id="IPR001610">
    <property type="entry name" value="PAC"/>
</dbReference>
<dbReference type="InterPro" id="IPR000160">
    <property type="entry name" value="GGDEF_dom"/>
</dbReference>
<dbReference type="InterPro" id="IPR035965">
    <property type="entry name" value="PAS-like_dom_sf"/>
</dbReference>
<dbReference type="Pfam" id="PF08448">
    <property type="entry name" value="PAS_4"/>
    <property type="match status" value="1"/>
</dbReference>
<proteinExistence type="predicted"/>
<dbReference type="PANTHER" id="PTHR44757:SF2">
    <property type="entry name" value="BIOFILM ARCHITECTURE MAINTENANCE PROTEIN MBAA"/>
    <property type="match status" value="1"/>
</dbReference>
<dbReference type="SMART" id="SM00267">
    <property type="entry name" value="GGDEF"/>
    <property type="match status" value="1"/>
</dbReference>
<organism evidence="5 6">
    <name type="scientific">Brytella acorum</name>
    <dbReference type="NCBI Taxonomy" id="2959299"/>
    <lineage>
        <taxon>Bacteria</taxon>
        <taxon>Pseudomonadati</taxon>
        <taxon>Pseudomonadota</taxon>
        <taxon>Alphaproteobacteria</taxon>
        <taxon>Acetobacterales</taxon>
        <taxon>Acetobacteraceae</taxon>
        <taxon>Brytella</taxon>
    </lineage>
</organism>
<dbReference type="Gene3D" id="3.30.450.20">
    <property type="entry name" value="PAS domain"/>
    <property type="match status" value="1"/>
</dbReference>